<dbReference type="KEGG" id="buy:D8S85_08735"/>
<feature type="domain" description="Nucleotidyl transferase" evidence="3">
    <location>
        <begin position="2"/>
        <end position="114"/>
    </location>
</feature>
<organism evidence="4 5">
    <name type="scientific">Butyricimonas faecalis</name>
    <dbReference type="NCBI Taxonomy" id="2093856"/>
    <lineage>
        <taxon>Bacteria</taxon>
        <taxon>Pseudomonadati</taxon>
        <taxon>Bacteroidota</taxon>
        <taxon>Bacteroidia</taxon>
        <taxon>Bacteroidales</taxon>
        <taxon>Odoribacteraceae</taxon>
        <taxon>Butyricimonas</taxon>
    </lineage>
</organism>
<evidence type="ECO:0000259" key="3">
    <source>
        <dbReference type="Pfam" id="PF00483"/>
    </source>
</evidence>
<keyword evidence="2 4" id="KW-0548">Nucleotidyltransferase</keyword>
<dbReference type="GO" id="GO:0016779">
    <property type="term" value="F:nucleotidyltransferase activity"/>
    <property type="evidence" value="ECO:0007669"/>
    <property type="project" value="UniProtKB-KW"/>
</dbReference>
<dbReference type="InterPro" id="IPR005835">
    <property type="entry name" value="NTP_transferase_dom"/>
</dbReference>
<dbReference type="CDD" id="cd02523">
    <property type="entry name" value="PC_cytidylyltransferase"/>
    <property type="match status" value="1"/>
</dbReference>
<evidence type="ECO:0000313" key="5">
    <source>
        <dbReference type="Proteomes" id="UP000270673"/>
    </source>
</evidence>
<dbReference type="Pfam" id="PF00483">
    <property type="entry name" value="NTP_transferase"/>
    <property type="match status" value="1"/>
</dbReference>
<dbReference type="RefSeq" id="WP_106480361.1">
    <property type="nucleotide sequence ID" value="NZ_CP032819.1"/>
</dbReference>
<proteinExistence type="predicted"/>
<protein>
    <submittedName>
        <fullName evidence="4">Phosphocholine cytidylyltransferase family protein</fullName>
    </submittedName>
</protein>
<dbReference type="PANTHER" id="PTHR43584:SF8">
    <property type="entry name" value="N-ACETYLMURAMATE ALPHA-1-PHOSPHATE URIDYLYLTRANSFERASE"/>
    <property type="match status" value="1"/>
</dbReference>
<name>A0A3Q9IMZ3_9BACT</name>
<dbReference type="AlphaFoldDB" id="A0A3Q9IMZ3"/>
<keyword evidence="1 4" id="KW-0808">Transferase</keyword>
<dbReference type="Proteomes" id="UP000270673">
    <property type="component" value="Chromosome"/>
</dbReference>
<sequence length="245" mass="28210">MKAIILAAGIASRLRPLTNDRPKCLLKIGDRSLLERTIDALLENNIREIIIVTGYLHDMLETFVQTRYPSLNVKFIHNELYSSTNNIYSLWLALPEVLQEKEIILLDSDILFDPLIIKILLDASHDNCLALDSHKLGEEEIKVIVNERNQITEISKTCSIEKAIGESIGIEKMSHAYLLALHEELEQMIKHEKLDNVFYELAFERLIARGQYFYPVDTSAYFSMELDTPEDFHDAMNRIPKHLQA</sequence>
<keyword evidence="5" id="KW-1185">Reference proteome</keyword>
<evidence type="ECO:0000313" key="4">
    <source>
        <dbReference type="EMBL" id="AZS29622.1"/>
    </source>
</evidence>
<evidence type="ECO:0000256" key="1">
    <source>
        <dbReference type="ARBA" id="ARBA00022679"/>
    </source>
</evidence>
<dbReference type="EMBL" id="CP032819">
    <property type="protein sequence ID" value="AZS29622.1"/>
    <property type="molecule type" value="Genomic_DNA"/>
</dbReference>
<dbReference type="PANTHER" id="PTHR43584">
    <property type="entry name" value="NUCLEOTIDYL TRANSFERASE"/>
    <property type="match status" value="1"/>
</dbReference>
<dbReference type="SUPFAM" id="SSF53448">
    <property type="entry name" value="Nucleotide-diphospho-sugar transferases"/>
    <property type="match status" value="1"/>
</dbReference>
<dbReference type="InterPro" id="IPR050065">
    <property type="entry name" value="GlmU-like"/>
</dbReference>
<evidence type="ECO:0000256" key="2">
    <source>
        <dbReference type="ARBA" id="ARBA00022695"/>
    </source>
</evidence>
<dbReference type="OrthoDB" id="9813880at2"/>
<dbReference type="InterPro" id="IPR029044">
    <property type="entry name" value="Nucleotide-diphossugar_trans"/>
</dbReference>
<gene>
    <name evidence="4" type="ORF">D8S85_08735</name>
</gene>
<reference evidence="4 5" key="1">
    <citation type="submission" date="2018-10" db="EMBL/GenBank/DDBJ databases">
        <title>Butyricimonas faecalis sp. nov., isolated from human faeces and emended description of the genus Butyricimonas.</title>
        <authorList>
            <person name="Le Roy T."/>
            <person name="Van der Smissen P."/>
            <person name="Paquot A."/>
            <person name="Delzenne N."/>
            <person name="Muccioli G."/>
            <person name="Collet J.-F."/>
            <person name="Cani P.D."/>
        </authorList>
    </citation>
    <scope>NUCLEOTIDE SEQUENCE [LARGE SCALE GENOMIC DNA]</scope>
    <source>
        <strain evidence="4 5">H184</strain>
    </source>
</reference>
<accession>A0A3Q9IMZ3</accession>
<dbReference type="Gene3D" id="3.90.550.10">
    <property type="entry name" value="Spore Coat Polysaccharide Biosynthesis Protein SpsA, Chain A"/>
    <property type="match status" value="1"/>
</dbReference>